<proteinExistence type="predicted"/>
<protein>
    <submittedName>
        <fullName evidence="2">Uncharacterized protein</fullName>
    </submittedName>
</protein>
<dbReference type="Proteomes" id="UP000030669">
    <property type="component" value="Unassembled WGS sequence"/>
</dbReference>
<gene>
    <name evidence="2" type="ORF">GLOTRDRAFT_100761</name>
</gene>
<evidence type="ECO:0000313" key="2">
    <source>
        <dbReference type="EMBL" id="EPQ52956.1"/>
    </source>
</evidence>
<dbReference type="GeneID" id="19298392"/>
<dbReference type="KEGG" id="gtr:GLOTRDRAFT_100761"/>
<sequence>MPHGRSGTTTGTCVDTHESSKQSLKGSGAHMQAKTIATSIGLATQASRFDSSCHWHLP</sequence>
<feature type="region of interest" description="Disordered" evidence="1">
    <location>
        <begin position="1"/>
        <end position="30"/>
    </location>
</feature>
<feature type="compositionally biased region" description="Polar residues" evidence="1">
    <location>
        <begin position="1"/>
        <end position="13"/>
    </location>
</feature>
<accession>S7PZ79</accession>
<organism evidence="2 3">
    <name type="scientific">Gloeophyllum trabeum (strain ATCC 11539 / FP-39264 / Madison 617)</name>
    <name type="common">Brown rot fungus</name>
    <dbReference type="NCBI Taxonomy" id="670483"/>
    <lineage>
        <taxon>Eukaryota</taxon>
        <taxon>Fungi</taxon>
        <taxon>Dikarya</taxon>
        <taxon>Basidiomycota</taxon>
        <taxon>Agaricomycotina</taxon>
        <taxon>Agaricomycetes</taxon>
        <taxon>Gloeophyllales</taxon>
        <taxon>Gloeophyllaceae</taxon>
        <taxon>Gloeophyllum</taxon>
    </lineage>
</organism>
<keyword evidence="3" id="KW-1185">Reference proteome</keyword>
<reference evidence="2 3" key="1">
    <citation type="journal article" date="2012" name="Science">
        <title>The Paleozoic origin of enzymatic lignin decomposition reconstructed from 31 fungal genomes.</title>
        <authorList>
            <person name="Floudas D."/>
            <person name="Binder M."/>
            <person name="Riley R."/>
            <person name="Barry K."/>
            <person name="Blanchette R.A."/>
            <person name="Henrissat B."/>
            <person name="Martinez A.T."/>
            <person name="Otillar R."/>
            <person name="Spatafora J.W."/>
            <person name="Yadav J.S."/>
            <person name="Aerts A."/>
            <person name="Benoit I."/>
            <person name="Boyd A."/>
            <person name="Carlson A."/>
            <person name="Copeland A."/>
            <person name="Coutinho P.M."/>
            <person name="de Vries R.P."/>
            <person name="Ferreira P."/>
            <person name="Findley K."/>
            <person name="Foster B."/>
            <person name="Gaskell J."/>
            <person name="Glotzer D."/>
            <person name="Gorecki P."/>
            <person name="Heitman J."/>
            <person name="Hesse C."/>
            <person name="Hori C."/>
            <person name="Igarashi K."/>
            <person name="Jurgens J.A."/>
            <person name="Kallen N."/>
            <person name="Kersten P."/>
            <person name="Kohler A."/>
            <person name="Kuees U."/>
            <person name="Kumar T.K.A."/>
            <person name="Kuo A."/>
            <person name="LaButti K."/>
            <person name="Larrondo L.F."/>
            <person name="Lindquist E."/>
            <person name="Ling A."/>
            <person name="Lombard V."/>
            <person name="Lucas S."/>
            <person name="Lundell T."/>
            <person name="Martin R."/>
            <person name="McLaughlin D.J."/>
            <person name="Morgenstern I."/>
            <person name="Morin E."/>
            <person name="Murat C."/>
            <person name="Nagy L.G."/>
            <person name="Nolan M."/>
            <person name="Ohm R.A."/>
            <person name="Patyshakuliyeva A."/>
            <person name="Rokas A."/>
            <person name="Ruiz-Duenas F.J."/>
            <person name="Sabat G."/>
            <person name="Salamov A."/>
            <person name="Samejima M."/>
            <person name="Schmutz J."/>
            <person name="Slot J.C."/>
            <person name="St John F."/>
            <person name="Stenlid J."/>
            <person name="Sun H."/>
            <person name="Sun S."/>
            <person name="Syed K."/>
            <person name="Tsang A."/>
            <person name="Wiebenga A."/>
            <person name="Young D."/>
            <person name="Pisabarro A."/>
            <person name="Eastwood D.C."/>
            <person name="Martin F."/>
            <person name="Cullen D."/>
            <person name="Grigoriev I.V."/>
            <person name="Hibbett D.S."/>
        </authorList>
    </citation>
    <scope>NUCLEOTIDE SEQUENCE [LARGE SCALE GENOMIC DNA]</scope>
    <source>
        <strain evidence="2 3">ATCC 11539</strain>
    </source>
</reference>
<dbReference type="HOGENOM" id="CLU_2979288_0_0_1"/>
<evidence type="ECO:0000313" key="3">
    <source>
        <dbReference type="Proteomes" id="UP000030669"/>
    </source>
</evidence>
<name>S7PZ79_GLOTA</name>
<dbReference type="RefSeq" id="XP_007868283.1">
    <property type="nucleotide sequence ID" value="XM_007870092.1"/>
</dbReference>
<evidence type="ECO:0000256" key="1">
    <source>
        <dbReference type="SAM" id="MobiDB-lite"/>
    </source>
</evidence>
<dbReference type="AlphaFoldDB" id="S7PZ79"/>
<dbReference type="EMBL" id="KB469306">
    <property type="protein sequence ID" value="EPQ52956.1"/>
    <property type="molecule type" value="Genomic_DNA"/>
</dbReference>